<gene>
    <name evidence="1" type="ORF">metaSSY_00610</name>
</gene>
<dbReference type="PANTHER" id="PTHR43190:SF3">
    <property type="entry name" value="N-ACETYL-D-GLUCOSAMINE KINASE"/>
    <property type="match status" value="1"/>
</dbReference>
<dbReference type="InterPro" id="IPR043129">
    <property type="entry name" value="ATPase_NBD"/>
</dbReference>
<evidence type="ECO:0000313" key="1">
    <source>
        <dbReference type="EMBL" id="AGK84815.1"/>
    </source>
</evidence>
<name>R4JGB8_9BACT</name>
<dbReference type="CDD" id="cd24079">
    <property type="entry name" value="ASKHA_NBD_PG1100-like"/>
    <property type="match status" value="1"/>
</dbReference>
<sequence length="285" mass="30776">MKTILIADAGSTKVDWAVLTDNGEILARFTTCGINALLVDDETLASTMAEAGCGIPSGVSPDEIFYYGAGCATPDICKKMQSAIHNNWPEASISVNSDLLGAARSLFGHRKGIACILGTGSNSCLYDGNEITCQIPSLGYILGDEGSGAALGKRLVVDVFKQQLPEDIRDKFLNRYGLSLPIVLDKVYRSAAPNRFLASFVPFLEENKWNPNIYSLVLDELTNFVRRNVAMYPRAHSFELSFTGSIAAVFEGILREAAASQGYSISSISKEPMDGLVSFHCSQPL</sequence>
<dbReference type="EMBL" id="KC595277">
    <property type="protein sequence ID" value="AGK84815.1"/>
    <property type="molecule type" value="Genomic_DNA"/>
</dbReference>
<dbReference type="InterPro" id="IPR052519">
    <property type="entry name" value="Euk-type_GlcNAc_Kinase"/>
</dbReference>
<dbReference type="PANTHER" id="PTHR43190">
    <property type="entry name" value="N-ACETYL-D-GLUCOSAMINE KINASE"/>
    <property type="match status" value="1"/>
</dbReference>
<evidence type="ECO:0008006" key="2">
    <source>
        <dbReference type="Google" id="ProtNLM"/>
    </source>
</evidence>
<dbReference type="AlphaFoldDB" id="R4JGB8"/>
<reference evidence="1" key="1">
    <citation type="journal article" date="2013" name="Appl. Environ. Microbiol.">
        <title>Functional screening of a metagenomic library reveals operons responsible for enhanced intestinal colonization by gut commensal microbes.</title>
        <authorList>
            <person name="Yoon M.Y."/>
            <person name="Lee K.M."/>
            <person name="Yoon Y."/>
            <person name="Go J."/>
            <person name="Park Y."/>
            <person name="Cho Y.J."/>
            <person name="Tannock G.W."/>
            <person name="Yoon S.S."/>
        </authorList>
    </citation>
    <scope>NUCLEOTIDE SEQUENCE</scope>
</reference>
<dbReference type="SUPFAM" id="SSF53067">
    <property type="entry name" value="Actin-like ATPase domain"/>
    <property type="match status" value="2"/>
</dbReference>
<dbReference type="Gene3D" id="3.30.420.40">
    <property type="match status" value="2"/>
</dbReference>
<protein>
    <recommendedName>
        <fullName evidence="2">ATPase BadF/BadG/BcrA/BcrD type domain-containing protein</fullName>
    </recommendedName>
</protein>
<organism evidence="1">
    <name type="scientific">uncultured bacterium BAC25G1</name>
    <dbReference type="NCBI Taxonomy" id="1329523"/>
    <lineage>
        <taxon>Bacteria</taxon>
        <taxon>environmental samples</taxon>
    </lineage>
</organism>
<dbReference type="Gene3D" id="1.10.720.160">
    <property type="match status" value="1"/>
</dbReference>
<proteinExistence type="predicted"/>
<accession>R4JGB8</accession>